<dbReference type="PANTHER" id="PTHR43687:SF3">
    <property type="entry name" value="4FE-4S FERREDOXIN-TYPE DOMAIN-CONTAINING PROTEIN"/>
    <property type="match status" value="1"/>
</dbReference>
<dbReference type="NCBIfam" id="TIGR03287">
    <property type="entry name" value="methan_mark_16"/>
    <property type="match status" value="1"/>
</dbReference>
<evidence type="ECO:0000256" key="3">
    <source>
        <dbReference type="ARBA" id="ARBA00023004"/>
    </source>
</evidence>
<keyword evidence="2" id="KW-0479">Metal-binding</keyword>
<dbReference type="InterPro" id="IPR017896">
    <property type="entry name" value="4Fe4S_Fe-S-bd"/>
</dbReference>
<dbReference type="OrthoDB" id="53379at2157"/>
<feature type="domain" description="4Fe-4S ferredoxin-type" evidence="5">
    <location>
        <begin position="315"/>
        <end position="346"/>
    </location>
</feature>
<feature type="domain" description="4Fe-4S ferredoxin-type" evidence="5">
    <location>
        <begin position="347"/>
        <end position="375"/>
    </location>
</feature>
<dbReference type="Pfam" id="PF01837">
    <property type="entry name" value="HcyBio"/>
    <property type="match status" value="1"/>
</dbReference>
<dbReference type="SUPFAM" id="SSF54862">
    <property type="entry name" value="4Fe-4S ferredoxins"/>
    <property type="match status" value="1"/>
</dbReference>
<dbReference type="PANTHER" id="PTHR43687">
    <property type="entry name" value="ADENYLYLSULFATE REDUCTASE, BETA SUBUNIT"/>
    <property type="match status" value="1"/>
</dbReference>
<keyword evidence="4" id="KW-0411">Iron-sulfur</keyword>
<proteinExistence type="predicted"/>
<evidence type="ECO:0000313" key="7">
    <source>
        <dbReference type="Proteomes" id="UP000509594"/>
    </source>
</evidence>
<dbReference type="EMBL" id="CP058215">
    <property type="protein sequence ID" value="QLC50806.1"/>
    <property type="molecule type" value="Genomic_DNA"/>
</dbReference>
<keyword evidence="7" id="KW-1185">Reference proteome</keyword>
<name>A0A7D5I1T2_9EURY</name>
<organism evidence="6 7">
    <name type="scientific">Methanolobus zinderi</name>
    <dbReference type="NCBI Taxonomy" id="536044"/>
    <lineage>
        <taxon>Archaea</taxon>
        <taxon>Methanobacteriati</taxon>
        <taxon>Methanobacteriota</taxon>
        <taxon>Stenosarchaea group</taxon>
        <taxon>Methanomicrobia</taxon>
        <taxon>Methanosarcinales</taxon>
        <taxon>Methanosarcinaceae</taxon>
        <taxon>Methanolobus</taxon>
    </lineage>
</organism>
<dbReference type="PROSITE" id="PS51379">
    <property type="entry name" value="4FE4S_FER_2"/>
    <property type="match status" value="2"/>
</dbReference>
<dbReference type="Gene3D" id="3.30.70.20">
    <property type="match status" value="1"/>
</dbReference>
<keyword evidence="1" id="KW-0004">4Fe-4S</keyword>
<reference evidence="6 7" key="1">
    <citation type="submission" date="2020-06" db="EMBL/GenBank/DDBJ databases">
        <title>Methanolobus halotolerans sp. nov., isolated from a saline lake Tus in Siberia.</title>
        <authorList>
            <person name="Shen Y."/>
            <person name="Chen S.-C."/>
            <person name="Lai M.-C."/>
            <person name="Huang H.-H."/>
            <person name="Chiu H.-H."/>
            <person name="Tang S.-L."/>
            <person name="Rogozin D.Y."/>
            <person name="Degermendzhy A.G."/>
        </authorList>
    </citation>
    <scope>NUCLEOTIDE SEQUENCE [LARGE SCALE GENOMIC DNA]</scope>
    <source>
        <strain evidence="6 7">DSM 21339</strain>
    </source>
</reference>
<dbReference type="InterPro" id="IPR002708">
    <property type="entry name" value="HcyBio"/>
</dbReference>
<evidence type="ECO:0000313" key="6">
    <source>
        <dbReference type="EMBL" id="QLC50806.1"/>
    </source>
</evidence>
<dbReference type="GO" id="GO:0046872">
    <property type="term" value="F:metal ion binding"/>
    <property type="evidence" value="ECO:0007669"/>
    <property type="project" value="UniProtKB-KW"/>
</dbReference>
<gene>
    <name evidence="6" type="ORF">HWN40_11475</name>
</gene>
<dbReference type="KEGG" id="mzi:HWN40_11475"/>
<evidence type="ECO:0000256" key="1">
    <source>
        <dbReference type="ARBA" id="ARBA00022485"/>
    </source>
</evidence>
<protein>
    <submittedName>
        <fullName evidence="6">Methanogenesis marker 16 metalloprotein</fullName>
    </submittedName>
</protein>
<evidence type="ECO:0000256" key="2">
    <source>
        <dbReference type="ARBA" id="ARBA00022723"/>
    </source>
</evidence>
<dbReference type="GO" id="GO:0051539">
    <property type="term" value="F:4 iron, 4 sulfur cluster binding"/>
    <property type="evidence" value="ECO:0007669"/>
    <property type="project" value="UniProtKB-KW"/>
</dbReference>
<dbReference type="Proteomes" id="UP000509594">
    <property type="component" value="Chromosome"/>
</dbReference>
<dbReference type="InterPro" id="IPR017677">
    <property type="entry name" value="Methan_mark_16"/>
</dbReference>
<dbReference type="GeneID" id="55822304"/>
<dbReference type="RefSeq" id="WP_176965861.1">
    <property type="nucleotide sequence ID" value="NZ_CP058215.1"/>
</dbReference>
<keyword evidence="3" id="KW-0408">Iron</keyword>
<dbReference type="InterPro" id="IPR050572">
    <property type="entry name" value="Fe-S_Ferredoxin"/>
</dbReference>
<dbReference type="AlphaFoldDB" id="A0A7D5I1T2"/>
<sequence length="427" mass="47353">MERSIEDIRKKIDEKTAVVMTSQEVCDLVEKGEKVTTKDVDVVTTATRAIMSGTYALLSFPVESPFSFKRASKVFLNGVPAHVGPCPNESLGMLDLMVFGTAHSYKEHDYGGGHLFRDMVDRKTIEVSVITDEEDTFQTAVTLDEMPHAKLYATRHTFKNYAAFVNCSSEPVSTIFHATEFEPDMQTATFSGCGQINPLKNDPGFTTIGVGTRMLMNGAEGFVIGEGTRSSPEKPNMTGFADMHTMDPQLMGGFATSAGPECIASWAIPIPVVNDGVLDAITMTDHKVAMPVMDVDRRVTISDTTYADGWQDVDLSVEFKPASCIRCKECGAAENCPMDAIYFKNERPVLDRHLCFNCGLCSIICKEDVFRAELGKVRFETDNKLNEVPIVLRQSDRKRALELEDKLKKMILDGTFKLSWMVETLRP</sequence>
<evidence type="ECO:0000259" key="5">
    <source>
        <dbReference type="PROSITE" id="PS51379"/>
    </source>
</evidence>
<evidence type="ECO:0000256" key="4">
    <source>
        <dbReference type="ARBA" id="ARBA00023014"/>
    </source>
</evidence>
<accession>A0A7D5I1T2</accession>